<keyword evidence="1" id="KW-1133">Transmembrane helix</keyword>
<keyword evidence="3" id="KW-1185">Reference proteome</keyword>
<keyword evidence="1" id="KW-0812">Transmembrane</keyword>
<evidence type="ECO:0000313" key="3">
    <source>
        <dbReference type="Proteomes" id="UP001365128"/>
    </source>
</evidence>
<evidence type="ECO:0000313" key="2">
    <source>
        <dbReference type="EMBL" id="KAK7552678.1"/>
    </source>
</evidence>
<feature type="transmembrane region" description="Helical" evidence="1">
    <location>
        <begin position="37"/>
        <end position="55"/>
    </location>
</feature>
<protein>
    <recommendedName>
        <fullName evidence="4">Secreted protein</fullName>
    </recommendedName>
</protein>
<sequence length="72" mass="7892">MCDVWVSVPVPVPVLVLSALGSTVVVNAEMLSTSFPWWMFIFGHASASCPCFGYIPTRRSANTDTVIIMEQQ</sequence>
<evidence type="ECO:0000256" key="1">
    <source>
        <dbReference type="SAM" id="Phobius"/>
    </source>
</evidence>
<proteinExistence type="predicted"/>
<keyword evidence="1" id="KW-0472">Membrane</keyword>
<dbReference type="EMBL" id="JBBPDW010000005">
    <property type="protein sequence ID" value="KAK7552678.1"/>
    <property type="molecule type" value="Genomic_DNA"/>
</dbReference>
<dbReference type="Proteomes" id="UP001365128">
    <property type="component" value="Unassembled WGS sequence"/>
</dbReference>
<name>A0ABR1MLM3_9PEZI</name>
<accession>A0ABR1MLM3</accession>
<evidence type="ECO:0008006" key="4">
    <source>
        <dbReference type="Google" id="ProtNLM"/>
    </source>
</evidence>
<comment type="caution">
    <text evidence="2">The sequence shown here is derived from an EMBL/GenBank/DDBJ whole genome shotgun (WGS) entry which is preliminary data.</text>
</comment>
<gene>
    <name evidence="2" type="ORF">IWX46DRAFT_592199</name>
</gene>
<reference evidence="2 3" key="1">
    <citation type="submission" date="2024-04" db="EMBL/GenBank/DDBJ databases">
        <title>Phyllosticta paracitricarpa is synonymous to the EU quarantine fungus P. citricarpa based on phylogenomic analyses.</title>
        <authorList>
            <consortium name="Lawrence Berkeley National Laboratory"/>
            <person name="Van Ingen-Buijs V.A."/>
            <person name="Van Westerhoven A.C."/>
            <person name="Haridas S."/>
            <person name="Skiadas P."/>
            <person name="Martin F."/>
            <person name="Groenewald J.Z."/>
            <person name="Crous P.W."/>
            <person name="Seidl M.F."/>
        </authorList>
    </citation>
    <scope>NUCLEOTIDE SEQUENCE [LARGE SCALE GENOMIC DNA]</scope>
    <source>
        <strain evidence="2 3">CBS 122670</strain>
    </source>
</reference>
<organism evidence="2 3">
    <name type="scientific">Phyllosticta citricarpa</name>
    <dbReference type="NCBI Taxonomy" id="55181"/>
    <lineage>
        <taxon>Eukaryota</taxon>
        <taxon>Fungi</taxon>
        <taxon>Dikarya</taxon>
        <taxon>Ascomycota</taxon>
        <taxon>Pezizomycotina</taxon>
        <taxon>Dothideomycetes</taxon>
        <taxon>Dothideomycetes incertae sedis</taxon>
        <taxon>Botryosphaeriales</taxon>
        <taxon>Phyllostictaceae</taxon>
        <taxon>Phyllosticta</taxon>
    </lineage>
</organism>